<evidence type="ECO:0000313" key="2">
    <source>
        <dbReference type="EMBL" id="HIS47729.1"/>
    </source>
</evidence>
<evidence type="ECO:0000256" key="1">
    <source>
        <dbReference type="SAM" id="Phobius"/>
    </source>
</evidence>
<dbReference type="EMBL" id="DVIT01000032">
    <property type="protein sequence ID" value="HIS47729.1"/>
    <property type="molecule type" value="Genomic_DNA"/>
</dbReference>
<keyword evidence="1" id="KW-0812">Transmembrane</keyword>
<keyword evidence="1" id="KW-1133">Transmembrane helix</keyword>
<proteinExistence type="predicted"/>
<reference evidence="2" key="2">
    <citation type="journal article" date="2021" name="PeerJ">
        <title>Extensive microbial diversity within the chicken gut microbiome revealed by metagenomics and culture.</title>
        <authorList>
            <person name="Gilroy R."/>
            <person name="Ravi A."/>
            <person name="Getino M."/>
            <person name="Pursley I."/>
            <person name="Horton D.L."/>
            <person name="Alikhan N.F."/>
            <person name="Baker D."/>
            <person name="Gharbi K."/>
            <person name="Hall N."/>
            <person name="Watson M."/>
            <person name="Adriaenssens E.M."/>
            <person name="Foster-Nyarko E."/>
            <person name="Jarju S."/>
            <person name="Secka A."/>
            <person name="Antonio M."/>
            <person name="Oren A."/>
            <person name="Chaudhuri R.R."/>
            <person name="La Ragione R."/>
            <person name="Hildebrand F."/>
            <person name="Pallen M.J."/>
        </authorList>
    </citation>
    <scope>NUCLEOTIDE SEQUENCE</scope>
    <source>
        <strain evidence="2">CHK178-757</strain>
    </source>
</reference>
<feature type="transmembrane region" description="Helical" evidence="1">
    <location>
        <begin position="162"/>
        <end position="182"/>
    </location>
</feature>
<keyword evidence="1" id="KW-0472">Membrane</keyword>
<accession>A0A9D1JRF2</accession>
<organism evidence="2 3">
    <name type="scientific">Candidatus Scybalocola faecigallinarum</name>
    <dbReference type="NCBI Taxonomy" id="2840941"/>
    <lineage>
        <taxon>Bacteria</taxon>
        <taxon>Bacillati</taxon>
        <taxon>Bacillota</taxon>
        <taxon>Clostridia</taxon>
        <taxon>Lachnospirales</taxon>
        <taxon>Lachnospiraceae</taxon>
        <taxon>Lachnospiraceae incertae sedis</taxon>
        <taxon>Candidatus Scybalocola (ex Gilroy et al. 2021)</taxon>
    </lineage>
</organism>
<evidence type="ECO:0000313" key="3">
    <source>
        <dbReference type="Proteomes" id="UP000823927"/>
    </source>
</evidence>
<gene>
    <name evidence="2" type="ORF">IAB46_09315</name>
</gene>
<dbReference type="Proteomes" id="UP000823927">
    <property type="component" value="Unassembled WGS sequence"/>
</dbReference>
<dbReference type="AlphaFoldDB" id="A0A9D1JRF2"/>
<comment type="caution">
    <text evidence="2">The sequence shown here is derived from an EMBL/GenBank/DDBJ whole genome shotgun (WGS) entry which is preliminary data.</text>
</comment>
<sequence length="194" mass="21768">MTVRMSGVGSYYGTYWEKEEKASVAVTPVEQLTVGSISFPERINAAYDDGSGMVEIPLTNSGHVAVHHIEIRVEGEDFTEQEPYVVETLEPSQRENAVIRLSSETEGALSGELVITFEKADGTLWEERVSFQTESVYQPLEVDHSVRIHPSVMEEAPTVPDWVWLTTTIGCVAGAVVLFKMGQRWFYGMYKRDE</sequence>
<reference evidence="2" key="1">
    <citation type="submission" date="2020-10" db="EMBL/GenBank/DDBJ databases">
        <authorList>
            <person name="Gilroy R."/>
        </authorList>
    </citation>
    <scope>NUCLEOTIDE SEQUENCE</scope>
    <source>
        <strain evidence="2">CHK178-757</strain>
    </source>
</reference>
<protein>
    <submittedName>
        <fullName evidence="2">Uncharacterized protein</fullName>
    </submittedName>
</protein>
<name>A0A9D1JRF2_9FIRM</name>